<sequence>MDWRKTKTIFIFTFLILNIFLGYHLVEKRESSQLDIITEASIEEKFEVDEIIIGDIPKESVSASFLGGISRPFSEEDIEILEELGQEAIVIDSTHLFSMFEEPIELTETNLEARLLQILTEHVLLGDQYDLWAIEEEASSITFFQKYDNKFIYRNVGGMVVFNLNEDNHIVSYDQTFIDNIEPMDEPQDTITAIKALENLYYNSELKPSSSITDVELGYYPIVELPNSHILTPTWFIEINGEQDFFVNAFEGQVIKRENRKLE</sequence>
<dbReference type="Proteomes" id="UP000215224">
    <property type="component" value="Chromosome"/>
</dbReference>
<dbReference type="Pfam" id="PF09648">
    <property type="entry name" value="YycI"/>
    <property type="match status" value="1"/>
</dbReference>
<evidence type="ECO:0000313" key="4">
    <source>
        <dbReference type="Proteomes" id="UP000215224"/>
    </source>
</evidence>
<feature type="domain" description="Regulatory protein YycH-like" evidence="2">
    <location>
        <begin position="33"/>
        <end position="250"/>
    </location>
</feature>
<reference evidence="3 4" key="1">
    <citation type="submission" date="2016-12" db="EMBL/GenBank/DDBJ databases">
        <title>The whole genome sequencing and assembly of Bacillus cohnii DSM 6307T strain.</title>
        <authorList>
            <person name="Lee Y.-J."/>
            <person name="Yi H."/>
            <person name="Bahn Y.-S."/>
            <person name="Kim J.F."/>
            <person name="Lee D.-W."/>
        </authorList>
    </citation>
    <scope>NUCLEOTIDE SEQUENCE [LARGE SCALE GENOMIC DNA]</scope>
    <source>
        <strain evidence="3 4">DSM 6307</strain>
    </source>
</reference>
<gene>
    <name evidence="3" type="ORF">BC6307_22825</name>
</gene>
<keyword evidence="4" id="KW-1185">Reference proteome</keyword>
<dbReference type="RefSeq" id="WP_066413570.1">
    <property type="nucleotide sequence ID" value="NZ_CP018866.1"/>
</dbReference>
<protein>
    <recommendedName>
        <fullName evidence="2">Regulatory protein YycH-like domain-containing protein</fullName>
    </recommendedName>
</protein>
<dbReference type="GO" id="GO:0016020">
    <property type="term" value="C:membrane"/>
    <property type="evidence" value="ECO:0007669"/>
    <property type="project" value="InterPro"/>
</dbReference>
<evidence type="ECO:0000313" key="3">
    <source>
        <dbReference type="EMBL" id="AST93907.1"/>
    </source>
</evidence>
<dbReference type="Gene3D" id="2.40.128.690">
    <property type="entry name" value="YycH protein, domain 3-like"/>
    <property type="match status" value="1"/>
</dbReference>
<feature type="transmembrane region" description="Helical" evidence="1">
    <location>
        <begin position="9"/>
        <end position="26"/>
    </location>
</feature>
<dbReference type="InterPro" id="IPR018604">
    <property type="entry name" value="YycI-like"/>
</dbReference>
<evidence type="ECO:0000256" key="1">
    <source>
        <dbReference type="SAM" id="Phobius"/>
    </source>
</evidence>
<organism evidence="3 4">
    <name type="scientific">Sutcliffiella cohnii</name>
    <dbReference type="NCBI Taxonomy" id="33932"/>
    <lineage>
        <taxon>Bacteria</taxon>
        <taxon>Bacillati</taxon>
        <taxon>Bacillota</taxon>
        <taxon>Bacilli</taxon>
        <taxon>Bacillales</taxon>
        <taxon>Bacillaceae</taxon>
        <taxon>Sutcliffiella</taxon>
    </lineage>
</organism>
<keyword evidence="1" id="KW-0812">Transmembrane</keyword>
<accession>A0A223KWX2</accession>
<keyword evidence="1" id="KW-1133">Transmembrane helix</keyword>
<name>A0A223KWX2_9BACI</name>
<dbReference type="KEGG" id="bcoh:BC6307_22825"/>
<dbReference type="EMBL" id="CP018866">
    <property type="protein sequence ID" value="AST93907.1"/>
    <property type="molecule type" value="Genomic_DNA"/>
</dbReference>
<dbReference type="STRING" id="1314751.GCA_001591425_01260"/>
<keyword evidence="1" id="KW-0472">Membrane</keyword>
<proteinExistence type="predicted"/>
<dbReference type="AlphaFoldDB" id="A0A223KWX2"/>
<evidence type="ECO:0000259" key="2">
    <source>
        <dbReference type="Pfam" id="PF09648"/>
    </source>
</evidence>